<reference evidence="3 4" key="1">
    <citation type="journal article" date="2021" name="Nat. Commun.">
        <title>Genetic determinants of endophytism in the Arabidopsis root mycobiome.</title>
        <authorList>
            <person name="Mesny F."/>
            <person name="Miyauchi S."/>
            <person name="Thiergart T."/>
            <person name="Pickel B."/>
            <person name="Atanasova L."/>
            <person name="Karlsson M."/>
            <person name="Huettel B."/>
            <person name="Barry K.W."/>
            <person name="Haridas S."/>
            <person name="Chen C."/>
            <person name="Bauer D."/>
            <person name="Andreopoulos W."/>
            <person name="Pangilinan J."/>
            <person name="LaButti K."/>
            <person name="Riley R."/>
            <person name="Lipzen A."/>
            <person name="Clum A."/>
            <person name="Drula E."/>
            <person name="Henrissat B."/>
            <person name="Kohler A."/>
            <person name="Grigoriev I.V."/>
            <person name="Martin F.M."/>
            <person name="Hacquard S."/>
        </authorList>
    </citation>
    <scope>NUCLEOTIDE SEQUENCE [LARGE SCALE GENOMIC DNA]</scope>
    <source>
        <strain evidence="3 4">MPI-SDFR-AT-0080</strain>
    </source>
</reference>
<dbReference type="InterPro" id="IPR024311">
    <property type="entry name" value="Lipocalin-like"/>
</dbReference>
<accession>A0ABQ8FUM4</accession>
<dbReference type="EMBL" id="JAGTJR010000051">
    <property type="protein sequence ID" value="KAH7028278.1"/>
    <property type="molecule type" value="Genomic_DNA"/>
</dbReference>
<sequence>MHPESVLSLFVGAWSLLNISSTQNGIPNVDPGFGPHPVGLILYHLDQYMSAALASTTPEDRPQNLTWPYRPAQGDADWALVGKHSIAYMGPFRLNESVPVVETEGGVEGQVVHGPLEVASLPSFMGTYQRRDFSLLFHEGGRRGGEGTLLNLKADLGGGARMSLWWEKI</sequence>
<feature type="chain" id="PRO_5046381429" evidence="1">
    <location>
        <begin position="23"/>
        <end position="169"/>
    </location>
</feature>
<evidence type="ECO:0000259" key="2">
    <source>
        <dbReference type="Pfam" id="PF13924"/>
    </source>
</evidence>
<name>A0ABQ8FUM4_9PEZI</name>
<organism evidence="3 4">
    <name type="scientific">Macrophomina phaseolina</name>
    <dbReference type="NCBI Taxonomy" id="35725"/>
    <lineage>
        <taxon>Eukaryota</taxon>
        <taxon>Fungi</taxon>
        <taxon>Dikarya</taxon>
        <taxon>Ascomycota</taxon>
        <taxon>Pezizomycotina</taxon>
        <taxon>Dothideomycetes</taxon>
        <taxon>Dothideomycetes incertae sedis</taxon>
        <taxon>Botryosphaeriales</taxon>
        <taxon>Botryosphaeriaceae</taxon>
        <taxon>Macrophomina</taxon>
    </lineage>
</organism>
<feature type="signal peptide" evidence="1">
    <location>
        <begin position="1"/>
        <end position="22"/>
    </location>
</feature>
<dbReference type="Proteomes" id="UP000774617">
    <property type="component" value="Unassembled WGS sequence"/>
</dbReference>
<evidence type="ECO:0000313" key="3">
    <source>
        <dbReference type="EMBL" id="KAH7028278.1"/>
    </source>
</evidence>
<proteinExistence type="predicted"/>
<gene>
    <name evidence="3" type="ORF">B0J12DRAFT_584379</name>
</gene>
<protein>
    <submittedName>
        <fullName evidence="3">Lipocalin-like domain-containing protein</fullName>
    </submittedName>
</protein>
<keyword evidence="1" id="KW-0732">Signal</keyword>
<evidence type="ECO:0000313" key="4">
    <source>
        <dbReference type="Proteomes" id="UP000774617"/>
    </source>
</evidence>
<evidence type="ECO:0000256" key="1">
    <source>
        <dbReference type="SAM" id="SignalP"/>
    </source>
</evidence>
<feature type="domain" description="Lipocalin-like" evidence="2">
    <location>
        <begin position="11"/>
        <end position="169"/>
    </location>
</feature>
<dbReference type="Pfam" id="PF13924">
    <property type="entry name" value="Lipocalin_5"/>
    <property type="match status" value="1"/>
</dbReference>
<keyword evidence="4" id="KW-1185">Reference proteome</keyword>
<comment type="caution">
    <text evidence="3">The sequence shown here is derived from an EMBL/GenBank/DDBJ whole genome shotgun (WGS) entry which is preliminary data.</text>
</comment>